<name>A0A1S3JYY2_LINAN</name>
<gene>
    <name evidence="3" type="primary">LOC106177383</name>
</gene>
<dbReference type="Proteomes" id="UP000085678">
    <property type="component" value="Unplaced"/>
</dbReference>
<sequence>MWKDLQNDTGRKIMMIQIDSKHDDNTLNTVEILLIASGVTVILTASTAIVIMYRRRRVTKTENVYEPKRLEPTSLIQRMRRAFETSQEQECTQRTQGNGIQTASKTKGLVEGHSHATPVDSISTLGVDHVTLNASVRGATVQHRGVAAKKLMLATVTVLTLVTVAQTACMFLPRAMMTIYLPRELLRNETVSVEIYFKKRTYSRVEADQLTHNDSVKVFGMGT</sequence>
<keyword evidence="1" id="KW-1133">Transmembrane helix</keyword>
<keyword evidence="1" id="KW-0472">Membrane</keyword>
<evidence type="ECO:0000313" key="3">
    <source>
        <dbReference type="RefSeq" id="XP_013415593.1"/>
    </source>
</evidence>
<keyword evidence="2" id="KW-1185">Reference proteome</keyword>
<feature type="transmembrane region" description="Helical" evidence="1">
    <location>
        <begin position="151"/>
        <end position="173"/>
    </location>
</feature>
<dbReference type="KEGG" id="lak:106177383"/>
<protein>
    <submittedName>
        <fullName evidence="3">Uncharacterized protein LOC106177383</fullName>
    </submittedName>
</protein>
<organism evidence="2 3">
    <name type="scientific">Lingula anatina</name>
    <name type="common">Brachiopod</name>
    <name type="synonym">Lingula unguis</name>
    <dbReference type="NCBI Taxonomy" id="7574"/>
    <lineage>
        <taxon>Eukaryota</taxon>
        <taxon>Metazoa</taxon>
        <taxon>Spiralia</taxon>
        <taxon>Lophotrochozoa</taxon>
        <taxon>Brachiopoda</taxon>
        <taxon>Linguliformea</taxon>
        <taxon>Lingulata</taxon>
        <taxon>Lingulida</taxon>
        <taxon>Linguloidea</taxon>
        <taxon>Lingulidae</taxon>
        <taxon>Lingula</taxon>
    </lineage>
</organism>
<feature type="transmembrane region" description="Helical" evidence="1">
    <location>
        <begin position="32"/>
        <end position="53"/>
    </location>
</feature>
<accession>A0A1S3JYY2</accession>
<dbReference type="RefSeq" id="XP_013415593.1">
    <property type="nucleotide sequence ID" value="XM_013560139.1"/>
</dbReference>
<dbReference type="GeneID" id="106177383"/>
<proteinExistence type="predicted"/>
<evidence type="ECO:0000313" key="2">
    <source>
        <dbReference type="Proteomes" id="UP000085678"/>
    </source>
</evidence>
<keyword evidence="1" id="KW-0812">Transmembrane</keyword>
<dbReference type="AlphaFoldDB" id="A0A1S3JYY2"/>
<evidence type="ECO:0000256" key="1">
    <source>
        <dbReference type="SAM" id="Phobius"/>
    </source>
</evidence>
<reference evidence="3" key="1">
    <citation type="submission" date="2025-08" db="UniProtKB">
        <authorList>
            <consortium name="RefSeq"/>
        </authorList>
    </citation>
    <scope>IDENTIFICATION</scope>
    <source>
        <tissue evidence="3">Gonads</tissue>
    </source>
</reference>
<dbReference type="InParanoid" id="A0A1S3JYY2"/>